<dbReference type="OMA" id="GTQNRNG"/>
<evidence type="ECO:0000313" key="2">
    <source>
        <dbReference type="EMBL" id="GAW26460.1"/>
    </source>
</evidence>
<feature type="region of interest" description="Disordered" evidence="1">
    <location>
        <begin position="454"/>
        <end position="476"/>
    </location>
</feature>
<keyword evidence="3" id="KW-1185">Reference proteome</keyword>
<evidence type="ECO:0000313" key="3">
    <source>
        <dbReference type="Proteomes" id="UP000054516"/>
    </source>
</evidence>
<feature type="compositionally biased region" description="Pro residues" evidence="1">
    <location>
        <begin position="122"/>
        <end position="141"/>
    </location>
</feature>
<dbReference type="PANTHER" id="PTHR39290">
    <property type="entry name" value="C3H1-TYPE DOMAIN-CONTAINING PROTEIN-RELATED"/>
    <property type="match status" value="1"/>
</dbReference>
<gene>
    <name evidence="2" type="ORF">SAMD00023353_3201040</name>
</gene>
<feature type="region of interest" description="Disordered" evidence="1">
    <location>
        <begin position="98"/>
        <end position="142"/>
    </location>
</feature>
<protein>
    <submittedName>
        <fullName evidence="2">Uncharacterized protein</fullName>
    </submittedName>
</protein>
<dbReference type="EMBL" id="DF977477">
    <property type="protein sequence ID" value="GAW26460.1"/>
    <property type="molecule type" value="Genomic_DNA"/>
</dbReference>
<dbReference type="AlphaFoldDB" id="A0A1S8A9T7"/>
<accession>A0A1S8A9T7</accession>
<reference evidence="2" key="1">
    <citation type="submission" date="2016-03" db="EMBL/GenBank/DDBJ databases">
        <title>Draft genome sequence of Rosellinia necatrix.</title>
        <authorList>
            <person name="Kanematsu S."/>
        </authorList>
    </citation>
    <scope>NUCLEOTIDE SEQUENCE [LARGE SCALE GENOMIC DNA]</scope>
    <source>
        <strain evidence="2">W97</strain>
    </source>
</reference>
<proteinExistence type="predicted"/>
<feature type="compositionally biased region" description="Low complexity" evidence="1">
    <location>
        <begin position="466"/>
        <end position="476"/>
    </location>
</feature>
<evidence type="ECO:0000256" key="1">
    <source>
        <dbReference type="SAM" id="MobiDB-lite"/>
    </source>
</evidence>
<sequence>MAPRGGSKKQQQQQRAMVYCEGSPTWNPDAYLADAELQARAEARLAADDLRGAIAASFALRGADAYVYHAITAVTLAEAQQAVSLGGAHGLHSWYYEDEDEDDEKAPSTTTTTMPDASEPSPSAPPQRPRPRPKALPPPPRADTEAYLALFAPAGAAATALRNLAANARKGSLRAGVAAHLGAKRYVHPSLAELVKLPRAKKAAAASGGSGGGGGGGSGGVVVPANPYLAFQSWASRALEWAGPSPLSARPSSHPVLAVLMHHFGCACPSHEALEVLRRLAAGREILDVGSGNGYWTRMLRDYHAAFHRPENASSSSSSTATTALPFLPLVTPVDSAQSAWRATWVPDTLVADGAAYLRDVRRGAPDAVLLLVYPVVGGGLAGGRPGGFTRDLLAAYAGDTLAVVGTQNRNGYTGFRDRTMDEFMAREHAPEWVRVVQLPLPSFPGKDEALYVFQRGPRAPPPPRDAGAPEPVGSG</sequence>
<organism evidence="2">
    <name type="scientific">Rosellinia necatrix</name>
    <name type="common">White root-rot fungus</name>
    <dbReference type="NCBI Taxonomy" id="77044"/>
    <lineage>
        <taxon>Eukaryota</taxon>
        <taxon>Fungi</taxon>
        <taxon>Dikarya</taxon>
        <taxon>Ascomycota</taxon>
        <taxon>Pezizomycotina</taxon>
        <taxon>Sordariomycetes</taxon>
        <taxon>Xylariomycetidae</taxon>
        <taxon>Xylariales</taxon>
        <taxon>Xylariaceae</taxon>
        <taxon>Rosellinia</taxon>
    </lineage>
</organism>
<dbReference type="PANTHER" id="PTHR39290:SF6">
    <property type="entry name" value="S-ADENOSYL-L-METHIONINE-DEPENDENT METHYLTRANSFERASES SUPERFAMILY PROTEIN"/>
    <property type="match status" value="1"/>
</dbReference>
<dbReference type="Proteomes" id="UP000054516">
    <property type="component" value="Unassembled WGS sequence"/>
</dbReference>
<dbReference type="OrthoDB" id="5411518at2759"/>
<name>A0A1S8A9T7_ROSNE</name>